<evidence type="ECO:0000313" key="2">
    <source>
        <dbReference type="Proteomes" id="UP000237000"/>
    </source>
</evidence>
<dbReference type="InParanoid" id="A0A2P5ES87"/>
<keyword evidence="2" id="KW-1185">Reference proteome</keyword>
<dbReference type="AlphaFoldDB" id="A0A2P5ES87"/>
<sequence length="146" mass="15579">MVNGKRVGNVVPQSGLRMWKSGRWSLKALIGSKEVETSRDVRKSGWTALGSNQLKLNVDAAVILGAGCVGIGAVIRDVNGFVCGALSSILKEVENESSSAIQAIRSPDHSHIRSVYGLDLRTLSRSPRSNGCRGCAARKLYGARLT</sequence>
<gene>
    <name evidence="1" type="ORF">TorRG33x02_157670</name>
</gene>
<reference evidence="2" key="1">
    <citation type="submission" date="2016-06" db="EMBL/GenBank/DDBJ databases">
        <title>Parallel loss of symbiosis genes in relatives of nitrogen-fixing non-legume Parasponia.</title>
        <authorList>
            <person name="Van Velzen R."/>
            <person name="Holmer R."/>
            <person name="Bu F."/>
            <person name="Rutten L."/>
            <person name="Van Zeijl A."/>
            <person name="Liu W."/>
            <person name="Santuari L."/>
            <person name="Cao Q."/>
            <person name="Sharma T."/>
            <person name="Shen D."/>
            <person name="Roswanjaya Y."/>
            <person name="Wardhani T."/>
            <person name="Kalhor M.S."/>
            <person name="Jansen J."/>
            <person name="Van den Hoogen J."/>
            <person name="Gungor B."/>
            <person name="Hartog M."/>
            <person name="Hontelez J."/>
            <person name="Verver J."/>
            <person name="Yang W.-C."/>
            <person name="Schijlen E."/>
            <person name="Repin R."/>
            <person name="Schilthuizen M."/>
            <person name="Schranz E."/>
            <person name="Heidstra R."/>
            <person name="Miyata K."/>
            <person name="Fedorova E."/>
            <person name="Kohlen W."/>
            <person name="Bisseling T."/>
            <person name="Smit S."/>
            <person name="Geurts R."/>
        </authorList>
    </citation>
    <scope>NUCLEOTIDE SEQUENCE [LARGE SCALE GENOMIC DNA]</scope>
    <source>
        <strain evidence="2">cv. RG33-2</strain>
    </source>
</reference>
<name>A0A2P5ES87_TREOI</name>
<evidence type="ECO:0008006" key="3">
    <source>
        <dbReference type="Google" id="ProtNLM"/>
    </source>
</evidence>
<protein>
    <recommendedName>
        <fullName evidence="3">RNase H type-1 domain-containing protein</fullName>
    </recommendedName>
</protein>
<evidence type="ECO:0000313" key="1">
    <source>
        <dbReference type="EMBL" id="PON88401.1"/>
    </source>
</evidence>
<dbReference type="EMBL" id="JXTC01000106">
    <property type="protein sequence ID" value="PON88401.1"/>
    <property type="molecule type" value="Genomic_DNA"/>
</dbReference>
<proteinExistence type="predicted"/>
<organism evidence="1 2">
    <name type="scientific">Trema orientale</name>
    <name type="common">Charcoal tree</name>
    <name type="synonym">Celtis orientalis</name>
    <dbReference type="NCBI Taxonomy" id="63057"/>
    <lineage>
        <taxon>Eukaryota</taxon>
        <taxon>Viridiplantae</taxon>
        <taxon>Streptophyta</taxon>
        <taxon>Embryophyta</taxon>
        <taxon>Tracheophyta</taxon>
        <taxon>Spermatophyta</taxon>
        <taxon>Magnoliopsida</taxon>
        <taxon>eudicotyledons</taxon>
        <taxon>Gunneridae</taxon>
        <taxon>Pentapetalae</taxon>
        <taxon>rosids</taxon>
        <taxon>fabids</taxon>
        <taxon>Rosales</taxon>
        <taxon>Cannabaceae</taxon>
        <taxon>Trema</taxon>
    </lineage>
</organism>
<accession>A0A2P5ES87</accession>
<dbReference type="Proteomes" id="UP000237000">
    <property type="component" value="Unassembled WGS sequence"/>
</dbReference>
<comment type="caution">
    <text evidence="1">The sequence shown here is derived from an EMBL/GenBank/DDBJ whole genome shotgun (WGS) entry which is preliminary data.</text>
</comment>